<reference evidence="1 2" key="1">
    <citation type="submission" date="2020-01" db="EMBL/GenBank/DDBJ databases">
        <title>Kibdelosporangium persica a novel Actinomycetes from a hot desert in Iran.</title>
        <authorList>
            <person name="Safaei N."/>
            <person name="Zaburannyi N."/>
            <person name="Mueller R."/>
            <person name="Wink J."/>
        </authorList>
    </citation>
    <scope>NUCLEOTIDE SEQUENCE [LARGE SCALE GENOMIC DNA]</scope>
    <source>
        <strain evidence="1 2">4NS15</strain>
    </source>
</reference>
<dbReference type="Proteomes" id="UP000763557">
    <property type="component" value="Unassembled WGS sequence"/>
</dbReference>
<comment type="caution">
    <text evidence="1">The sequence shown here is derived from an EMBL/GenBank/DDBJ whole genome shotgun (WGS) entry which is preliminary data.</text>
</comment>
<protein>
    <submittedName>
        <fullName evidence="1">Uncharacterized protein</fullName>
    </submittedName>
</protein>
<sequence length="151" mass="16588">MTSDRVIYEAVQLLAETLQGGPARRLPSAGVFSPKLGGPQALAALFAPVSPDPAIAGAFRERHESHMRAEVFAAVCRALERWGHVCQEGCDQSHFDDLVVTLAHLRLMLRSRRGDVPAAPIAEDIFVRALTLHDELAGRWFQPLIRDKLNG</sequence>
<keyword evidence="2" id="KW-1185">Reference proteome</keyword>
<dbReference type="EMBL" id="JAAATY010000005">
    <property type="protein sequence ID" value="NRN65111.1"/>
    <property type="molecule type" value="Genomic_DNA"/>
</dbReference>
<evidence type="ECO:0000313" key="2">
    <source>
        <dbReference type="Proteomes" id="UP000763557"/>
    </source>
</evidence>
<name>A0ABX2F1B9_9PSEU</name>
<dbReference type="InterPro" id="IPR018561">
    <property type="entry name" value="AosR"/>
</dbReference>
<dbReference type="RefSeq" id="WP_173128463.1">
    <property type="nucleotide sequence ID" value="NZ_CBCSGW010000013.1"/>
</dbReference>
<organism evidence="1 2">
    <name type="scientific">Kibdelosporangium persicum</name>
    <dbReference type="NCBI Taxonomy" id="2698649"/>
    <lineage>
        <taxon>Bacteria</taxon>
        <taxon>Bacillati</taxon>
        <taxon>Actinomycetota</taxon>
        <taxon>Actinomycetes</taxon>
        <taxon>Pseudonocardiales</taxon>
        <taxon>Pseudonocardiaceae</taxon>
        <taxon>Kibdelosporangium</taxon>
    </lineage>
</organism>
<dbReference type="Pfam" id="PF09438">
    <property type="entry name" value="DUF2017"/>
    <property type="match status" value="1"/>
</dbReference>
<evidence type="ECO:0000313" key="1">
    <source>
        <dbReference type="EMBL" id="NRN65111.1"/>
    </source>
</evidence>
<proteinExistence type="predicted"/>
<gene>
    <name evidence="1" type="ORF">GC106_23210</name>
</gene>
<accession>A0ABX2F1B9</accession>